<feature type="compositionally biased region" description="Low complexity" evidence="1">
    <location>
        <begin position="1"/>
        <end position="18"/>
    </location>
</feature>
<name>A0ABR1S9S6_9PEZI</name>
<evidence type="ECO:0000256" key="1">
    <source>
        <dbReference type="SAM" id="MobiDB-lite"/>
    </source>
</evidence>
<organism evidence="3 4">
    <name type="scientific">Apiospora marii</name>
    <dbReference type="NCBI Taxonomy" id="335849"/>
    <lineage>
        <taxon>Eukaryota</taxon>
        <taxon>Fungi</taxon>
        <taxon>Dikarya</taxon>
        <taxon>Ascomycota</taxon>
        <taxon>Pezizomycotina</taxon>
        <taxon>Sordariomycetes</taxon>
        <taxon>Xylariomycetidae</taxon>
        <taxon>Amphisphaeriales</taxon>
        <taxon>Apiosporaceae</taxon>
        <taxon>Apiospora</taxon>
    </lineage>
</organism>
<dbReference type="Gene3D" id="3.30.710.10">
    <property type="entry name" value="Potassium Channel Kv1.1, Chain A"/>
    <property type="match status" value="1"/>
</dbReference>
<protein>
    <recommendedName>
        <fullName evidence="2">BTB domain-containing protein</fullName>
    </recommendedName>
</protein>
<reference evidence="3 4" key="1">
    <citation type="submission" date="2023-01" db="EMBL/GenBank/DDBJ databases">
        <title>Analysis of 21 Apiospora genomes using comparative genomics revels a genus with tremendous synthesis potential of carbohydrate active enzymes and secondary metabolites.</title>
        <authorList>
            <person name="Sorensen T."/>
        </authorList>
    </citation>
    <scope>NUCLEOTIDE SEQUENCE [LARGE SCALE GENOMIC DNA]</scope>
    <source>
        <strain evidence="3 4">CBS 20057</strain>
    </source>
</reference>
<gene>
    <name evidence="3" type="ORF">PG991_005637</name>
</gene>
<feature type="region of interest" description="Disordered" evidence="1">
    <location>
        <begin position="1"/>
        <end position="22"/>
    </location>
</feature>
<proteinExistence type="predicted"/>
<dbReference type="InterPro" id="IPR011333">
    <property type="entry name" value="SKP1/BTB/POZ_sf"/>
</dbReference>
<dbReference type="Pfam" id="PF00651">
    <property type="entry name" value="BTB"/>
    <property type="match status" value="1"/>
</dbReference>
<feature type="domain" description="BTB" evidence="2">
    <location>
        <begin position="32"/>
        <end position="125"/>
    </location>
</feature>
<evidence type="ECO:0000259" key="2">
    <source>
        <dbReference type="Pfam" id="PF00651"/>
    </source>
</evidence>
<sequence>MATTEENTAPAEAESTATTEEDISQDFSLDGDIILVVGEKKHARLRVNSQYLCCASKVFRVMFGPNWSEGQGLSKESPKEVPLIEDDPDATFAICCVIHHRNDLVPAEISPRQVLQIAITADKYDLSVALTFARAQWLQNGDIADPTKLACLMVAAFLFDDQPMFIAHGQALVLRCTESYMGLMDDEALRQTLPNGLPRELI</sequence>
<accession>A0ABR1S9S6</accession>
<evidence type="ECO:0000313" key="3">
    <source>
        <dbReference type="EMBL" id="KAK8028581.1"/>
    </source>
</evidence>
<dbReference type="SUPFAM" id="SSF54695">
    <property type="entry name" value="POZ domain"/>
    <property type="match status" value="1"/>
</dbReference>
<dbReference type="InterPro" id="IPR000210">
    <property type="entry name" value="BTB/POZ_dom"/>
</dbReference>
<dbReference type="Proteomes" id="UP001396898">
    <property type="component" value="Unassembled WGS sequence"/>
</dbReference>
<comment type="caution">
    <text evidence="3">The sequence shown here is derived from an EMBL/GenBank/DDBJ whole genome shotgun (WGS) entry which is preliminary data.</text>
</comment>
<evidence type="ECO:0000313" key="4">
    <source>
        <dbReference type="Proteomes" id="UP001396898"/>
    </source>
</evidence>
<dbReference type="EMBL" id="JAQQWI010000007">
    <property type="protein sequence ID" value="KAK8028581.1"/>
    <property type="molecule type" value="Genomic_DNA"/>
</dbReference>
<keyword evidence="4" id="KW-1185">Reference proteome</keyword>